<name>A0A0W1AC47_9GAMM</name>
<keyword evidence="2" id="KW-0418">Kinase</keyword>
<dbReference type="SMART" id="SM00220">
    <property type="entry name" value="S_TKc"/>
    <property type="match status" value="1"/>
</dbReference>
<keyword evidence="2" id="KW-0808">Transferase</keyword>
<dbReference type="EC" id="2.7.11.1" evidence="2"/>
<dbReference type="EMBL" id="LNZB01000038">
    <property type="protein sequence ID" value="KTD78836.1"/>
    <property type="molecule type" value="Genomic_DNA"/>
</dbReference>
<accession>A0A0W1AC47</accession>
<dbReference type="GO" id="GO:0004674">
    <property type="term" value="F:protein serine/threonine kinase activity"/>
    <property type="evidence" value="ECO:0007669"/>
    <property type="project" value="UniProtKB-EC"/>
</dbReference>
<dbReference type="InterPro" id="IPR011009">
    <property type="entry name" value="Kinase-like_dom_sf"/>
</dbReference>
<dbReference type="STRING" id="66969.Lwal_1606"/>
<dbReference type="Pfam" id="PF00069">
    <property type="entry name" value="Pkinase"/>
    <property type="match status" value="1"/>
</dbReference>
<dbReference type="PANTHER" id="PTHR44167">
    <property type="entry name" value="OVARIAN-SPECIFIC SERINE/THREONINE-PROTEIN KINASE LOK-RELATED"/>
    <property type="match status" value="1"/>
</dbReference>
<protein>
    <submittedName>
        <fullName evidence="2">Serine/threonine-protein kinase D</fullName>
        <ecNumber evidence="2">2.7.11.1</ecNumber>
    </submittedName>
</protein>
<dbReference type="SUPFAM" id="SSF56112">
    <property type="entry name" value="Protein kinase-like (PK-like)"/>
    <property type="match status" value="1"/>
</dbReference>
<sequence length="332" mass="38250">MIFRLVVRKLLDQNSLDKAFQRVTAKLPSVSESAVSINSRKENNVPRSELRIDNKKGLFIEHSKQYASGGFGEVKKGYSSPDSAEPIYGIKRLNQRDPIKAQREAIREVKYHRLLGRQAFYFSRNGSIRIVSEWQREQSVDQYASSELLQVSIEKRLRCLSSGLSDLNVLHQHYRIHGDVKCQNFILNLNNTSMKLIDFGTSHKKGSSKSFGWTTLYRDPYTFWDHFCKDLYAMGIVTMYLFPEIYTLNYEVTELKPFINKTSLTILEKAVVNLVNSMMNREANLRCTSEDALHYCNELIKHLNPLDVESVGRIANSSVRPANPSLEHVFRM</sequence>
<gene>
    <name evidence="2" type="primary">spkD</name>
    <name evidence="2" type="ORF">Lwal_1606</name>
</gene>
<dbReference type="PANTHER" id="PTHR44167:SF24">
    <property type="entry name" value="SERINE_THREONINE-PROTEIN KINASE CHK2"/>
    <property type="match status" value="1"/>
</dbReference>
<dbReference type="PROSITE" id="PS50011">
    <property type="entry name" value="PROTEIN_KINASE_DOM"/>
    <property type="match status" value="1"/>
</dbReference>
<evidence type="ECO:0000259" key="1">
    <source>
        <dbReference type="PROSITE" id="PS50011"/>
    </source>
</evidence>
<comment type="caution">
    <text evidence="2">The sequence shown here is derived from an EMBL/GenBank/DDBJ whole genome shotgun (WGS) entry which is preliminary data.</text>
</comment>
<organism evidence="2 3">
    <name type="scientific">Legionella waltersii</name>
    <dbReference type="NCBI Taxonomy" id="66969"/>
    <lineage>
        <taxon>Bacteria</taxon>
        <taxon>Pseudomonadati</taxon>
        <taxon>Pseudomonadota</taxon>
        <taxon>Gammaproteobacteria</taxon>
        <taxon>Legionellales</taxon>
        <taxon>Legionellaceae</taxon>
        <taxon>Legionella</taxon>
    </lineage>
</organism>
<dbReference type="Proteomes" id="UP000054729">
    <property type="component" value="Unassembled WGS sequence"/>
</dbReference>
<dbReference type="Gene3D" id="1.10.510.10">
    <property type="entry name" value="Transferase(Phosphotransferase) domain 1"/>
    <property type="match status" value="1"/>
</dbReference>
<dbReference type="InterPro" id="IPR000719">
    <property type="entry name" value="Prot_kinase_dom"/>
</dbReference>
<proteinExistence type="predicted"/>
<keyword evidence="3" id="KW-1185">Reference proteome</keyword>
<dbReference type="PATRIC" id="fig|66969.6.peg.1753"/>
<feature type="domain" description="Protein kinase" evidence="1">
    <location>
        <begin position="60"/>
        <end position="300"/>
    </location>
</feature>
<evidence type="ECO:0000313" key="3">
    <source>
        <dbReference type="Proteomes" id="UP000054729"/>
    </source>
</evidence>
<reference evidence="2 3" key="1">
    <citation type="submission" date="2015-11" db="EMBL/GenBank/DDBJ databases">
        <title>Genomic analysis of 38 Legionella species identifies large and diverse effector repertoires.</title>
        <authorList>
            <person name="Burstein D."/>
            <person name="Amaro F."/>
            <person name="Zusman T."/>
            <person name="Lifshitz Z."/>
            <person name="Cohen O."/>
            <person name="Gilbert J.A."/>
            <person name="Pupko T."/>
            <person name="Shuman H.A."/>
            <person name="Segal G."/>
        </authorList>
    </citation>
    <scope>NUCLEOTIDE SEQUENCE [LARGE SCALE GENOMIC DNA]</scope>
    <source>
        <strain evidence="2 3">ATCC 51914</strain>
    </source>
</reference>
<dbReference type="GO" id="GO:0005524">
    <property type="term" value="F:ATP binding"/>
    <property type="evidence" value="ECO:0007669"/>
    <property type="project" value="InterPro"/>
</dbReference>
<evidence type="ECO:0000313" key="2">
    <source>
        <dbReference type="EMBL" id="KTD78836.1"/>
    </source>
</evidence>
<dbReference type="AlphaFoldDB" id="A0A0W1AC47"/>